<feature type="non-terminal residue" evidence="8">
    <location>
        <position position="1526"/>
    </location>
</feature>
<dbReference type="InterPro" id="IPR007527">
    <property type="entry name" value="Znf_SWIM"/>
</dbReference>
<dbReference type="InterPro" id="IPR009567">
    <property type="entry name" value="SARAF"/>
</dbReference>
<feature type="domain" description="SWIM-type" evidence="7">
    <location>
        <begin position="567"/>
        <end position="604"/>
    </location>
</feature>
<dbReference type="GO" id="GO:0031462">
    <property type="term" value="C:Cul2-RING ubiquitin ligase complex"/>
    <property type="evidence" value="ECO:0007669"/>
    <property type="project" value="TreeGrafter"/>
</dbReference>
<dbReference type="PANTHER" id="PTHR22619:SF0">
    <property type="entry name" value="ZINC FINGER SWIM DOMAIN-CONTAINING PROTEIN 6-LIKE PROTEIN"/>
    <property type="match status" value="1"/>
</dbReference>
<dbReference type="GO" id="GO:2001256">
    <property type="term" value="P:regulation of store-operated calcium entry"/>
    <property type="evidence" value="ECO:0007669"/>
    <property type="project" value="InterPro"/>
</dbReference>
<keyword evidence="6" id="KW-0732">Signal</keyword>
<keyword evidence="2 4" id="KW-0863">Zinc-finger</keyword>
<reference evidence="8 9" key="1">
    <citation type="submission" date="2015-01" db="EMBL/GenBank/DDBJ databases">
        <title>Evolution of Trichinella species and genotypes.</title>
        <authorList>
            <person name="Korhonen P.K."/>
            <person name="Edoardo P."/>
            <person name="Giuseppe L.R."/>
            <person name="Gasser R.B."/>
        </authorList>
    </citation>
    <scope>NUCLEOTIDE SEQUENCE [LARGE SCALE GENOMIC DNA]</scope>
    <source>
        <strain evidence="8">ISS13</strain>
    </source>
</reference>
<comment type="caution">
    <text evidence="8">The sequence shown here is derived from an EMBL/GenBank/DDBJ whole genome shotgun (WGS) entry which is preliminary data.</text>
</comment>
<keyword evidence="1" id="KW-0479">Metal-binding</keyword>
<proteinExistence type="predicted"/>
<feature type="region of interest" description="Disordered" evidence="5">
    <location>
        <begin position="338"/>
        <end position="362"/>
    </location>
</feature>
<dbReference type="InterPro" id="IPR048370">
    <property type="entry name" value="ZSWIM4-8_C"/>
</dbReference>
<evidence type="ECO:0000256" key="4">
    <source>
        <dbReference type="PROSITE-ProRule" id="PRU00325"/>
    </source>
</evidence>
<organism evidence="8 9">
    <name type="scientific">Trichinella pseudospiralis</name>
    <name type="common">Parasitic roundworm</name>
    <dbReference type="NCBI Taxonomy" id="6337"/>
    <lineage>
        <taxon>Eukaryota</taxon>
        <taxon>Metazoa</taxon>
        <taxon>Ecdysozoa</taxon>
        <taxon>Nematoda</taxon>
        <taxon>Enoplea</taxon>
        <taxon>Dorylaimia</taxon>
        <taxon>Trichinellida</taxon>
        <taxon>Trichinellidae</taxon>
        <taxon>Trichinella</taxon>
    </lineage>
</organism>
<name>A0A0V1EAJ7_TRIPS</name>
<dbReference type="PROSITE" id="PS50966">
    <property type="entry name" value="ZF_SWIM"/>
    <property type="match status" value="1"/>
</dbReference>
<feature type="chain" id="PRO_5006877179" evidence="6">
    <location>
        <begin position="27"/>
        <end position="1526"/>
    </location>
</feature>
<evidence type="ECO:0000256" key="5">
    <source>
        <dbReference type="SAM" id="MobiDB-lite"/>
    </source>
</evidence>
<dbReference type="Pfam" id="PF06682">
    <property type="entry name" value="SARAF"/>
    <property type="match status" value="1"/>
</dbReference>
<evidence type="ECO:0000259" key="7">
    <source>
        <dbReference type="PROSITE" id="PS50966"/>
    </source>
</evidence>
<dbReference type="EMBL" id="JYDR01000066">
    <property type="protein sequence ID" value="KRY70837.1"/>
    <property type="molecule type" value="Genomic_DNA"/>
</dbReference>
<feature type="region of interest" description="Disordered" evidence="5">
    <location>
        <begin position="268"/>
        <end position="302"/>
    </location>
</feature>
<keyword evidence="3" id="KW-0862">Zinc</keyword>
<evidence type="ECO:0000256" key="6">
    <source>
        <dbReference type="SAM" id="SignalP"/>
    </source>
</evidence>
<feature type="signal peptide" evidence="6">
    <location>
        <begin position="1"/>
        <end position="26"/>
    </location>
</feature>
<evidence type="ECO:0000256" key="2">
    <source>
        <dbReference type="ARBA" id="ARBA00022771"/>
    </source>
</evidence>
<evidence type="ECO:0000256" key="1">
    <source>
        <dbReference type="ARBA" id="ARBA00022723"/>
    </source>
</evidence>
<dbReference type="PANTHER" id="PTHR22619">
    <property type="entry name" value="ZINC FINGER SWIM DOMAIN CONTAINING PROTEIN 4, 5, 6"/>
    <property type="match status" value="1"/>
</dbReference>
<dbReference type="GO" id="GO:0005789">
    <property type="term" value="C:endoplasmic reticulum membrane"/>
    <property type="evidence" value="ECO:0007669"/>
    <property type="project" value="InterPro"/>
</dbReference>
<dbReference type="GO" id="GO:0008270">
    <property type="term" value="F:zinc ion binding"/>
    <property type="evidence" value="ECO:0007669"/>
    <property type="project" value="UniProtKB-KW"/>
</dbReference>
<accession>A0A0V1EAJ7</accession>
<dbReference type="Proteomes" id="UP000054632">
    <property type="component" value="Unassembled WGS sequence"/>
</dbReference>
<dbReference type="Pfam" id="PF21055">
    <property type="entry name" value="ZSWIM4-8_C"/>
    <property type="match status" value="1"/>
</dbReference>
<protein>
    <submittedName>
        <fullName evidence="8">Zinc finger SWIM domain-containing protein</fullName>
    </submittedName>
</protein>
<gene>
    <name evidence="8" type="primary">Zswim6</name>
    <name evidence="8" type="ORF">T4A_2408</name>
</gene>
<feature type="compositionally biased region" description="Polar residues" evidence="5">
    <location>
        <begin position="268"/>
        <end position="285"/>
    </location>
</feature>
<evidence type="ECO:0000313" key="8">
    <source>
        <dbReference type="EMBL" id="KRY70837.1"/>
    </source>
</evidence>
<evidence type="ECO:0000256" key="3">
    <source>
        <dbReference type="ARBA" id="ARBA00022833"/>
    </source>
</evidence>
<evidence type="ECO:0000313" key="9">
    <source>
        <dbReference type="Proteomes" id="UP000054632"/>
    </source>
</evidence>
<sequence>MIFAINSKLSMIILTLAALLISGSESSSRDRIRLRDVEVLTLKDGAYTSGRRVTPIPQLKCVGGTAGCTYFRPHVVQCYNRGTDGSDVQWECKTNMDPRFQFGTIEVICEGYNYPDDEFILKGSCGLEYSIDWAYNAQQKRWWSFPNIFNFNSSKSLCIFGFKLTDILFFGCVCIFIYAFYNMIAGQSYNDNSGSWGGWWPGGGGGGGRGSPPGPGFRPEYYPSSGCDGGTSSRPGFWTGLGAGSLLGYLFGSRDTYHPTGFGYSHFRSSPSPTWSEDQPSTSTGYRGEPTSGFGGTLESSDRRRRRKFSVVGVCVGVSGVNTNDRLADRMGKRMPGSASWHLAAGSSSAKQPKRYRPPGLEAQEKRLQRRDGVVTLLDSAARVVAENYPLHVIEQRCRAVPEPVLYRVLLWAFPREELFIRLYSCPAPDVERSSRAGGPSSSAFVDGARLLDFNAVEDALQIGDQLCFNGGALWGLHCARRRGQFVRATTQRYQSTLFLPSKVALPGFSSSSSPLLLSSSNKNCISKFPHYHISLLFWVDLSKHKRFHLSGRVRAMTGNELERHSFRISMAFDRCKITSIRCNCDNCDIYWCEHAVALALFRIRRVKMVEIRLPISESLYQMDRDQLQKFVQYLIAEHHVDVLPTAQHLADEIFQDTSRINAVAGAPDPTAGPNPDGDHRWFLDESQICSIVQSYMTQTICSEQLQTLFSKVREMLSERDENGPRLLRLITNQFLTNHCESSAFRAITFQTPLMADKCQQLWDQLGALWVCVVLNPYCRPEQKIEWQETLKRWVSVLTCPPENIICLTNQLYCDEHGSSDPDSPSTSNGGSMRWQGSGYRNVTRTVFHRALDACLVKWTDSLLKRILEDEDFCNENEPLWSEHVPTACARVDSLRTHGYHKQAIQLAMSIVRYMKFEQRRVTVQEQQLYQGNQGARPAPCEGWIGHPLDPINMLYDCLINAAEMYQTNSNVYTKCALEAALIALSQRRRTPPCLYAQQKAIKQEECLVQKLKGMTFDDTLFETMKIQAELILKSPSQYPMEEKATCTSNDEHERPFTFYSSVHSLASFLFQVFLPTETELAYSIGLKAIQWNTNVEGSEANALLSRPLGAVPVTNHGRYQQSSLASKLLIAAKDDVVRLRNVLEAVQASVRSPSFLYRLAHEVHREALSLNEDSSSRINLLNTAFELGLRVCCSTRSPSCFAGRSENGALQVLHIAVSNPTWCRQEMIQWVVGCATALSFRAVLSLLSNWPKFFTPLEATRMVAPIIIRETITQLKLEYPQREEIKHAVHRLALECALKCPSNCAFHAIALCESDPRAFEAAYKLVMENGLINAEEFFNIGRRMEQLGQSEKAYNMALLGLSRMRITHSDDASPLINSVYWACALGHSLGTMQLARVINLIVKHVQCATVLSDILRRCAFSSSHAIMPSSKHGPNSDAKLMLLSQASLKQLLNAAINAYIETVHSRLAHISPRHYNEFLDFLAKARETFVLSEEGHVKFSHLIEHMKFFYRGKKKLVTLIRSRFG</sequence>